<reference evidence="10 11" key="1">
    <citation type="submission" date="2018-11" db="EMBL/GenBank/DDBJ databases">
        <authorList>
            <consortium name="Pathogen Informatics"/>
        </authorList>
    </citation>
    <scope>NUCLEOTIDE SEQUENCE [LARGE SCALE GENOMIC DNA]</scope>
</reference>
<gene>
    <name evidence="10" type="ORF">DILT_LOCUS16244</name>
</gene>
<evidence type="ECO:0008006" key="12">
    <source>
        <dbReference type="Google" id="ProtNLM"/>
    </source>
</evidence>
<feature type="transmembrane region" description="Helical" evidence="9">
    <location>
        <begin position="6"/>
        <end position="28"/>
    </location>
</feature>
<keyword evidence="8 9" id="KW-0472">Membrane</keyword>
<evidence type="ECO:0000256" key="9">
    <source>
        <dbReference type="SAM" id="Phobius"/>
    </source>
</evidence>
<evidence type="ECO:0000256" key="7">
    <source>
        <dbReference type="ARBA" id="ARBA00023065"/>
    </source>
</evidence>
<dbReference type="AlphaFoldDB" id="A0A3P7QVM9"/>
<comment type="similarity">
    <text evidence="2">Belongs to the V-ATPase e1/e2 subunit family.</text>
</comment>
<keyword evidence="7" id="KW-0406">Ion transport</keyword>
<keyword evidence="5" id="KW-0375">Hydrogen ion transport</keyword>
<keyword evidence="11" id="KW-1185">Reference proteome</keyword>
<dbReference type="GO" id="GO:0012505">
    <property type="term" value="C:endomembrane system"/>
    <property type="evidence" value="ECO:0007669"/>
    <property type="project" value="UniProtKB-SubCell"/>
</dbReference>
<dbReference type="InterPro" id="IPR008389">
    <property type="entry name" value="ATPase_V0-cplx_e1/e2_su"/>
</dbReference>
<keyword evidence="4 9" id="KW-0812">Transmembrane</keyword>
<dbReference type="PANTHER" id="PTHR12263">
    <property type="entry name" value="VACUOLAR ATP SYNTHASE SUBUNIT H"/>
    <property type="match status" value="1"/>
</dbReference>
<evidence type="ECO:0000313" key="11">
    <source>
        <dbReference type="Proteomes" id="UP000281553"/>
    </source>
</evidence>
<accession>A0A3P7QVM9</accession>
<evidence type="ECO:0000256" key="1">
    <source>
        <dbReference type="ARBA" id="ARBA00004127"/>
    </source>
</evidence>
<sequence>MIEAGFYIPIAAVSGFWLLVGLLGPLLVPKSPNRGIWITSIVLTAICCYIFWFIFFLAQWHPLYGPVLSNELIRLINMAWGTV</sequence>
<evidence type="ECO:0000256" key="4">
    <source>
        <dbReference type="ARBA" id="ARBA00022692"/>
    </source>
</evidence>
<proteinExistence type="inferred from homology"/>
<organism evidence="10 11">
    <name type="scientific">Dibothriocephalus latus</name>
    <name type="common">Fish tapeworm</name>
    <name type="synonym">Diphyllobothrium latum</name>
    <dbReference type="NCBI Taxonomy" id="60516"/>
    <lineage>
        <taxon>Eukaryota</taxon>
        <taxon>Metazoa</taxon>
        <taxon>Spiralia</taxon>
        <taxon>Lophotrochozoa</taxon>
        <taxon>Platyhelminthes</taxon>
        <taxon>Cestoda</taxon>
        <taxon>Eucestoda</taxon>
        <taxon>Diphyllobothriidea</taxon>
        <taxon>Diphyllobothriidae</taxon>
        <taxon>Dibothriocephalus</taxon>
    </lineage>
</organism>
<comment type="subcellular location">
    <subcellularLocation>
        <location evidence="1">Endomembrane system</location>
        <topology evidence="1">Multi-pass membrane protein</topology>
    </subcellularLocation>
</comment>
<name>A0A3P7QVM9_DIBLA</name>
<evidence type="ECO:0000256" key="3">
    <source>
        <dbReference type="ARBA" id="ARBA00022448"/>
    </source>
</evidence>
<protein>
    <recommendedName>
        <fullName evidence="12">V-type proton ATPase subunit</fullName>
    </recommendedName>
</protein>
<dbReference type="GO" id="GO:0046961">
    <property type="term" value="F:proton-transporting ATPase activity, rotational mechanism"/>
    <property type="evidence" value="ECO:0007669"/>
    <property type="project" value="InterPro"/>
</dbReference>
<dbReference type="GO" id="GO:0033179">
    <property type="term" value="C:proton-transporting V-type ATPase, V0 domain"/>
    <property type="evidence" value="ECO:0007669"/>
    <property type="project" value="InterPro"/>
</dbReference>
<feature type="transmembrane region" description="Helical" evidence="9">
    <location>
        <begin position="35"/>
        <end position="58"/>
    </location>
</feature>
<evidence type="ECO:0000256" key="2">
    <source>
        <dbReference type="ARBA" id="ARBA00008328"/>
    </source>
</evidence>
<evidence type="ECO:0000256" key="8">
    <source>
        <dbReference type="ARBA" id="ARBA00023136"/>
    </source>
</evidence>
<dbReference type="EMBL" id="UYRU01083784">
    <property type="protein sequence ID" value="VDN33459.1"/>
    <property type="molecule type" value="Genomic_DNA"/>
</dbReference>
<dbReference type="Pfam" id="PF05493">
    <property type="entry name" value="ATP_synt_H"/>
    <property type="match status" value="1"/>
</dbReference>
<evidence type="ECO:0000256" key="5">
    <source>
        <dbReference type="ARBA" id="ARBA00022781"/>
    </source>
</evidence>
<keyword evidence="3" id="KW-0813">Transport</keyword>
<dbReference type="Proteomes" id="UP000281553">
    <property type="component" value="Unassembled WGS sequence"/>
</dbReference>
<dbReference type="PANTHER" id="PTHR12263:SF0">
    <property type="entry name" value="V-TYPE PROTON ATPASE SUBUNIT"/>
    <property type="match status" value="1"/>
</dbReference>
<evidence type="ECO:0000313" key="10">
    <source>
        <dbReference type="EMBL" id="VDN33459.1"/>
    </source>
</evidence>
<dbReference type="OrthoDB" id="1508846at2759"/>
<evidence type="ECO:0000256" key="6">
    <source>
        <dbReference type="ARBA" id="ARBA00022989"/>
    </source>
</evidence>
<keyword evidence="6 9" id="KW-1133">Transmembrane helix</keyword>